<dbReference type="EMBL" id="QGKM01000072">
    <property type="protein sequence ID" value="PWQ92924.1"/>
    <property type="molecule type" value="Genomic_DNA"/>
</dbReference>
<evidence type="ECO:0000313" key="2">
    <source>
        <dbReference type="Proteomes" id="UP000245539"/>
    </source>
</evidence>
<name>A0A317C2S8_9GAMM</name>
<dbReference type="OrthoDB" id="6190326at2"/>
<protein>
    <submittedName>
        <fullName evidence="1">Uncharacterized protein</fullName>
    </submittedName>
</protein>
<sequence>MMAGWDITHGEEEQEYTLKFLPSSDAFYTFKGRLGEQRSLPGRDGPPGAQYVTLPPLMPWANRLVSGFRPGNVEQEREKAAALFDSENFRISLPALDRYKQDFIKAMTALKK</sequence>
<organism evidence="1 2">
    <name type="scientific">Leucothrix pacifica</name>
    <dbReference type="NCBI Taxonomy" id="1247513"/>
    <lineage>
        <taxon>Bacteria</taxon>
        <taxon>Pseudomonadati</taxon>
        <taxon>Pseudomonadota</taxon>
        <taxon>Gammaproteobacteria</taxon>
        <taxon>Thiotrichales</taxon>
        <taxon>Thiotrichaceae</taxon>
        <taxon>Leucothrix</taxon>
    </lineage>
</organism>
<comment type="caution">
    <text evidence="1">The sequence shown here is derived from an EMBL/GenBank/DDBJ whole genome shotgun (WGS) entry which is preliminary data.</text>
</comment>
<gene>
    <name evidence="1" type="ORF">DKW60_18620</name>
</gene>
<evidence type="ECO:0000313" key="1">
    <source>
        <dbReference type="EMBL" id="PWQ92924.1"/>
    </source>
</evidence>
<dbReference type="AlphaFoldDB" id="A0A317C2S8"/>
<dbReference type="Proteomes" id="UP000245539">
    <property type="component" value="Unassembled WGS sequence"/>
</dbReference>
<reference evidence="1 2" key="1">
    <citation type="submission" date="2018-05" db="EMBL/GenBank/DDBJ databases">
        <title>Leucothrix arctica sp. nov., isolated from Arctic seawater.</title>
        <authorList>
            <person name="Choi A."/>
            <person name="Baek K."/>
        </authorList>
    </citation>
    <scope>NUCLEOTIDE SEQUENCE [LARGE SCALE GENOMIC DNA]</scope>
    <source>
        <strain evidence="1 2">JCM 18388</strain>
    </source>
</reference>
<keyword evidence="2" id="KW-1185">Reference proteome</keyword>
<dbReference type="RefSeq" id="WP_109839172.1">
    <property type="nucleotide sequence ID" value="NZ_QGKM01000072.1"/>
</dbReference>
<proteinExistence type="predicted"/>
<accession>A0A317C2S8</accession>